<feature type="compositionally biased region" description="Polar residues" evidence="10">
    <location>
        <begin position="78"/>
        <end position="92"/>
    </location>
</feature>
<dbReference type="OrthoDB" id="7608935at2759"/>
<dbReference type="InterPro" id="IPR051644">
    <property type="entry name" value="TRAMP_AT-DNA-binding"/>
</dbReference>
<dbReference type="GO" id="GO:0003723">
    <property type="term" value="F:RNA binding"/>
    <property type="evidence" value="ECO:0007669"/>
    <property type="project" value="TreeGrafter"/>
</dbReference>
<sequence length="967" mass="112033">MESDDLENLEEELYSKIYHDSNPQNTIEGNVDLIIENSTLRKSAGSSLRYYQENINKNSNKPKQSQTQRFIKPRKFQDSTTTKNSQSNSLENKNSKNDEQEKTIQTKSFVPYTSVLFSSVLRNETENSEIDTLKNIVVLDDQESQTIVIKDQESSESKDVIVKDDKIFMSPCKKIMKLSKQKAKTKKQLKIEPELIEILSSDDDGSVIFVENPVPPLIAVESSSDEDGIKEKKRNNKKGSGSPSTSSIISDEFIVRSDKSRLKNIFCKKNLNIVSQSNSQAHQIYDEDTSNDSIYNTKLMTMNRFQGSLKPISLSNKTRQRSSSDEEENVGARIIDANSLKSQEKRLRYEKNNYNETEFTSLISTALVQKSTNVEKKERKSDRRKSTSSKSDIVVDEEQNDAIQNCDLILNVSSENNTNNDTNDECNFIVDLSGDINVSGVDESVNSSVDQIDCEVGWNEEMKYFYNEYSYGRDFSLTNIRNFMPFDNWKIVSADRNLVTDNNGKKLRCHNCNEIGHKSFQCYRPKKQNICFMCGEIGHNEMRCPKALCLRCGKATMRFSTVCSNCVRFGKKRCPLCKNSFHDLDQCPDKWRRYFATTTENNEVLNIECKQNVRVYCSVCAKKGHFADSCIYFNRQKDGYITSSWFVVSNKPSYTSSSKFEIKVQNEHIFQLLSYMDVYYFNFKLPSNCQFYPRFRQRYLEEKCGIRMIEEKKEHQKEDIEEVSTNILQENIPKQSTESNDELSLSEAKILLNVNHKKIIKSEKKHIETLGSKFNVALKFPEFADQNYLFILGTVINQNKFQKELREFFFKCELVKHEEKIETSTQLPKTISKITERVKSDLQSIKCIGIREAKKTLQSFIQSEVNLDYKNLVKFRRNLNIVFMGYGELKEGAFHLRELRKILVTLEKHIEEGNGNNHLDQKLKEKLASHLKYIFSPIDHGNYLQLFRNYKQVVMQKKSKKKDVKNN</sequence>
<dbReference type="GO" id="GO:0071039">
    <property type="term" value="P:nuclear polyadenylation-dependent CUT catabolic process"/>
    <property type="evidence" value="ECO:0007669"/>
    <property type="project" value="TreeGrafter"/>
</dbReference>
<feature type="compositionally biased region" description="Polar residues" evidence="10">
    <location>
        <begin position="54"/>
        <end position="69"/>
    </location>
</feature>
<proteinExistence type="predicted"/>
<dbReference type="GO" id="GO:0071037">
    <property type="term" value="P:nuclear polyadenylation-dependent snRNA catabolic process"/>
    <property type="evidence" value="ECO:0007669"/>
    <property type="project" value="TreeGrafter"/>
</dbReference>
<evidence type="ECO:0000256" key="9">
    <source>
        <dbReference type="PROSITE-ProRule" id="PRU00047"/>
    </source>
</evidence>
<feature type="region of interest" description="Disordered" evidence="10">
    <location>
        <begin position="371"/>
        <end position="395"/>
    </location>
</feature>
<feature type="domain" description="CCHC-type" evidence="11">
    <location>
        <begin position="531"/>
        <end position="546"/>
    </location>
</feature>
<evidence type="ECO:0000256" key="2">
    <source>
        <dbReference type="ARBA" id="ARBA00022723"/>
    </source>
</evidence>
<gene>
    <name evidence="12" type="ORF">PVAND_009716</name>
</gene>
<evidence type="ECO:0000256" key="8">
    <source>
        <dbReference type="ARBA" id="ARBA00043023"/>
    </source>
</evidence>
<accession>A0A9J6CE22</accession>
<dbReference type="SUPFAM" id="SSF57756">
    <property type="entry name" value="Retrovirus zinc finger-like domains"/>
    <property type="match status" value="1"/>
</dbReference>
<protein>
    <recommendedName>
        <fullName evidence="7">Zinc finger CCHC domain-containing protein 7</fullName>
    </recommendedName>
    <alternativeName>
        <fullName evidence="8">TRAMP-like complex RNA-binding factor ZCCHC7</fullName>
    </alternativeName>
</protein>
<evidence type="ECO:0000259" key="11">
    <source>
        <dbReference type="PROSITE" id="PS50158"/>
    </source>
</evidence>
<comment type="caution">
    <text evidence="12">The sequence shown here is derived from an EMBL/GenBank/DDBJ whole genome shotgun (WGS) entry which is preliminary data.</text>
</comment>
<evidence type="ECO:0000256" key="7">
    <source>
        <dbReference type="ARBA" id="ARBA00041190"/>
    </source>
</evidence>
<keyword evidence="2" id="KW-0479">Metal-binding</keyword>
<keyword evidence="5" id="KW-0862">Zinc</keyword>
<keyword evidence="4 9" id="KW-0863">Zinc-finger</keyword>
<dbReference type="GO" id="GO:0071036">
    <property type="term" value="P:nuclear polyadenylation-dependent snoRNA catabolic process"/>
    <property type="evidence" value="ECO:0007669"/>
    <property type="project" value="TreeGrafter"/>
</dbReference>
<feature type="compositionally biased region" description="Basic and acidic residues" evidence="10">
    <location>
        <begin position="93"/>
        <end position="104"/>
    </location>
</feature>
<dbReference type="GO" id="GO:0071031">
    <property type="term" value="P:nuclear mRNA surveillance of mRNA 3'-end processing"/>
    <property type="evidence" value="ECO:0007669"/>
    <property type="project" value="TreeGrafter"/>
</dbReference>
<dbReference type="EMBL" id="JADBJN010000001">
    <property type="protein sequence ID" value="KAG5680191.1"/>
    <property type="molecule type" value="Genomic_DNA"/>
</dbReference>
<dbReference type="AlphaFoldDB" id="A0A9J6CE22"/>
<feature type="region of interest" description="Disordered" evidence="10">
    <location>
        <begin position="220"/>
        <end position="247"/>
    </location>
</feature>
<evidence type="ECO:0000256" key="4">
    <source>
        <dbReference type="ARBA" id="ARBA00022771"/>
    </source>
</evidence>
<reference evidence="12" key="1">
    <citation type="submission" date="2021-03" db="EMBL/GenBank/DDBJ databases">
        <title>Chromosome level genome of the anhydrobiotic midge Polypedilum vanderplanki.</title>
        <authorList>
            <person name="Yoshida Y."/>
            <person name="Kikawada T."/>
            <person name="Gusev O."/>
        </authorList>
    </citation>
    <scope>NUCLEOTIDE SEQUENCE</scope>
    <source>
        <strain evidence="12">NIAS01</strain>
        <tissue evidence="12">Whole body or cell culture</tissue>
    </source>
</reference>
<dbReference type="PANTHER" id="PTHR46543:SF1">
    <property type="entry name" value="ZINC FINGER CCHC DOMAIN-CONTAINING PROTEIN 7"/>
    <property type="match status" value="1"/>
</dbReference>
<evidence type="ECO:0000313" key="13">
    <source>
        <dbReference type="Proteomes" id="UP001107558"/>
    </source>
</evidence>
<evidence type="ECO:0000256" key="5">
    <source>
        <dbReference type="ARBA" id="ARBA00022833"/>
    </source>
</evidence>
<name>A0A9J6CE22_POLVA</name>
<keyword evidence="13" id="KW-1185">Reference proteome</keyword>
<dbReference type="GO" id="GO:0031499">
    <property type="term" value="C:TRAMP complex"/>
    <property type="evidence" value="ECO:0007669"/>
    <property type="project" value="TreeGrafter"/>
</dbReference>
<dbReference type="Gene3D" id="4.10.60.10">
    <property type="entry name" value="Zinc finger, CCHC-type"/>
    <property type="match status" value="2"/>
</dbReference>
<evidence type="ECO:0000256" key="6">
    <source>
        <dbReference type="ARBA" id="ARBA00023242"/>
    </source>
</evidence>
<organism evidence="12 13">
    <name type="scientific">Polypedilum vanderplanki</name>
    <name type="common">Sleeping chironomid midge</name>
    <dbReference type="NCBI Taxonomy" id="319348"/>
    <lineage>
        <taxon>Eukaryota</taxon>
        <taxon>Metazoa</taxon>
        <taxon>Ecdysozoa</taxon>
        <taxon>Arthropoda</taxon>
        <taxon>Hexapoda</taxon>
        <taxon>Insecta</taxon>
        <taxon>Pterygota</taxon>
        <taxon>Neoptera</taxon>
        <taxon>Endopterygota</taxon>
        <taxon>Diptera</taxon>
        <taxon>Nematocera</taxon>
        <taxon>Chironomoidea</taxon>
        <taxon>Chironomidae</taxon>
        <taxon>Chironominae</taxon>
        <taxon>Polypedilum</taxon>
        <taxon>Polypedilum</taxon>
    </lineage>
</organism>
<dbReference type="GO" id="GO:0071038">
    <property type="term" value="P:TRAMP-dependent tRNA surveillance pathway"/>
    <property type="evidence" value="ECO:0007669"/>
    <property type="project" value="TreeGrafter"/>
</dbReference>
<evidence type="ECO:0000313" key="12">
    <source>
        <dbReference type="EMBL" id="KAG5680191.1"/>
    </source>
</evidence>
<dbReference type="InterPro" id="IPR001878">
    <property type="entry name" value="Znf_CCHC"/>
</dbReference>
<feature type="compositionally biased region" description="Basic and acidic residues" evidence="10">
    <location>
        <begin position="373"/>
        <end position="385"/>
    </location>
</feature>
<dbReference type="PANTHER" id="PTHR46543">
    <property type="entry name" value="ZINC FINGER CCHC DOMAIN-CONTAINING PROTEIN 7"/>
    <property type="match status" value="1"/>
</dbReference>
<dbReference type="PROSITE" id="PS50158">
    <property type="entry name" value="ZF_CCHC"/>
    <property type="match status" value="1"/>
</dbReference>
<evidence type="ECO:0000256" key="1">
    <source>
        <dbReference type="ARBA" id="ARBA00004123"/>
    </source>
</evidence>
<dbReference type="GO" id="GO:0008270">
    <property type="term" value="F:zinc ion binding"/>
    <property type="evidence" value="ECO:0007669"/>
    <property type="project" value="UniProtKB-KW"/>
</dbReference>
<dbReference type="SMART" id="SM00343">
    <property type="entry name" value="ZnF_C2HC"/>
    <property type="match status" value="4"/>
</dbReference>
<comment type="subcellular location">
    <subcellularLocation>
        <location evidence="1">Nucleus</location>
    </subcellularLocation>
</comment>
<feature type="region of interest" description="Disordered" evidence="10">
    <location>
        <begin position="54"/>
        <end position="104"/>
    </location>
</feature>
<evidence type="ECO:0000256" key="10">
    <source>
        <dbReference type="SAM" id="MobiDB-lite"/>
    </source>
</evidence>
<dbReference type="GO" id="GO:0071035">
    <property type="term" value="P:nuclear polyadenylation-dependent rRNA catabolic process"/>
    <property type="evidence" value="ECO:0007669"/>
    <property type="project" value="TreeGrafter"/>
</dbReference>
<keyword evidence="6" id="KW-0539">Nucleus</keyword>
<dbReference type="InterPro" id="IPR036875">
    <property type="entry name" value="Znf_CCHC_sf"/>
</dbReference>
<evidence type="ECO:0000256" key="3">
    <source>
        <dbReference type="ARBA" id="ARBA00022737"/>
    </source>
</evidence>
<keyword evidence="3" id="KW-0677">Repeat</keyword>
<dbReference type="Proteomes" id="UP001107558">
    <property type="component" value="Chromosome 1"/>
</dbReference>